<evidence type="ECO:0000259" key="3">
    <source>
        <dbReference type="Pfam" id="PF13407"/>
    </source>
</evidence>
<dbReference type="InterPro" id="IPR028082">
    <property type="entry name" value="Peripla_BP_I"/>
</dbReference>
<keyword evidence="5" id="KW-1185">Reference proteome</keyword>
<dbReference type="PROSITE" id="PS51318">
    <property type="entry name" value="TAT"/>
    <property type="match status" value="1"/>
</dbReference>
<evidence type="ECO:0000313" key="5">
    <source>
        <dbReference type="Proteomes" id="UP000432089"/>
    </source>
</evidence>
<comment type="subcellular location">
    <subcellularLocation>
        <location evidence="1">Periplasm</location>
    </subcellularLocation>
</comment>
<dbReference type="EMBL" id="VZDO01000012">
    <property type="protein sequence ID" value="KAB0678842.1"/>
    <property type="molecule type" value="Genomic_DNA"/>
</dbReference>
<dbReference type="AlphaFoldDB" id="A0A7V7PMX6"/>
<dbReference type="GO" id="GO:0030288">
    <property type="term" value="C:outer membrane-bounded periplasmic space"/>
    <property type="evidence" value="ECO:0007669"/>
    <property type="project" value="TreeGrafter"/>
</dbReference>
<dbReference type="SUPFAM" id="SSF53822">
    <property type="entry name" value="Periplasmic binding protein-like I"/>
    <property type="match status" value="1"/>
</dbReference>
<dbReference type="InterPro" id="IPR025997">
    <property type="entry name" value="SBP_2_dom"/>
</dbReference>
<accession>A0A7V7PMX6</accession>
<dbReference type="GO" id="GO:0030246">
    <property type="term" value="F:carbohydrate binding"/>
    <property type="evidence" value="ECO:0007669"/>
    <property type="project" value="TreeGrafter"/>
</dbReference>
<evidence type="ECO:0000256" key="2">
    <source>
        <dbReference type="ARBA" id="ARBA00007639"/>
    </source>
</evidence>
<dbReference type="PANTHER" id="PTHR30036">
    <property type="entry name" value="D-XYLOSE-BINDING PERIPLASMIC PROTEIN"/>
    <property type="match status" value="1"/>
</dbReference>
<protein>
    <submittedName>
        <fullName evidence="4">Autoinducer 2 ABC transporter substrate-binding protein</fullName>
    </submittedName>
</protein>
<dbReference type="RefSeq" id="WP_150971065.1">
    <property type="nucleotide sequence ID" value="NZ_VZDO01000012.1"/>
</dbReference>
<dbReference type="Gene3D" id="3.40.50.2300">
    <property type="match status" value="2"/>
</dbReference>
<dbReference type="Proteomes" id="UP000432089">
    <property type="component" value="Unassembled WGS sequence"/>
</dbReference>
<sequence length="335" mass="35832">MIINRRHALGIIGGGIAASALRGPLAFAQAAEAQAGIVVKIGGIPWFNAMEQGIKKGAGEYKVNAWMVGPTQADAAQQVRAIEDLIARKVQVIGIVPNDSPALDPVLGRARAAGIKVLAHEGPDQKEKDWDFELTTTEEYGKAHMDLLAKEMGEEGKYIVYVGSLTVPLHNAWADAAIAYQKEKYPKMQMLGDRFGVAESVDESLKTTQDQIRANPDLKGILTFGSQGPIGAARALDDRGKAKTIALVGGFSPGQGQRYVKSGIIRGGYIWNPMTAGVIFAEVAAMLAAGKEPTDGMELAEVGKVRVYPDKKLIQAQKLESLDKENVGRLAEMGL</sequence>
<dbReference type="InterPro" id="IPR006311">
    <property type="entry name" value="TAT_signal"/>
</dbReference>
<evidence type="ECO:0000256" key="1">
    <source>
        <dbReference type="ARBA" id="ARBA00004418"/>
    </source>
</evidence>
<comment type="caution">
    <text evidence="4">The sequence shown here is derived from an EMBL/GenBank/DDBJ whole genome shotgun (WGS) entry which is preliminary data.</text>
</comment>
<feature type="domain" description="Periplasmic binding protein" evidence="3">
    <location>
        <begin position="36"/>
        <end position="292"/>
    </location>
</feature>
<gene>
    <name evidence="4" type="ORF">F6X38_15275</name>
</gene>
<comment type="similarity">
    <text evidence="2">Belongs to the bacterial solute-binding protein 2 family.</text>
</comment>
<dbReference type="InterPro" id="IPR050555">
    <property type="entry name" value="Bact_Solute-Bind_Prot2"/>
</dbReference>
<organism evidence="4 5">
    <name type="scientific">Plantimonas leprariae</name>
    <dbReference type="NCBI Taxonomy" id="2615207"/>
    <lineage>
        <taxon>Bacteria</taxon>
        <taxon>Pseudomonadati</taxon>
        <taxon>Pseudomonadota</taxon>
        <taxon>Alphaproteobacteria</taxon>
        <taxon>Hyphomicrobiales</taxon>
        <taxon>Aurantimonadaceae</taxon>
        <taxon>Plantimonas</taxon>
    </lineage>
</organism>
<name>A0A7V7PMX6_9HYPH</name>
<reference evidence="4 5" key="1">
    <citation type="submission" date="2019-09" db="EMBL/GenBank/DDBJ databases">
        <title>YIM 132180 draft genome.</title>
        <authorList>
            <person name="Zhang K."/>
        </authorList>
    </citation>
    <scope>NUCLEOTIDE SEQUENCE [LARGE SCALE GENOMIC DNA]</scope>
    <source>
        <strain evidence="4 5">YIM 132180</strain>
    </source>
</reference>
<proteinExistence type="inferred from homology"/>
<dbReference type="Pfam" id="PF13407">
    <property type="entry name" value="Peripla_BP_4"/>
    <property type="match status" value="1"/>
</dbReference>
<evidence type="ECO:0000313" key="4">
    <source>
        <dbReference type="EMBL" id="KAB0678842.1"/>
    </source>
</evidence>
<dbReference type="PANTHER" id="PTHR30036:SF7">
    <property type="entry name" value="ABC TRANSPORTER PERIPLASMIC-BINDING PROTEIN YPHF"/>
    <property type="match status" value="1"/>
</dbReference>